<dbReference type="PROSITE" id="PS50119">
    <property type="entry name" value="ZF_BBOX"/>
    <property type="match status" value="1"/>
</dbReference>
<name>A0A6J8E0E7_MYTCO</name>
<feature type="domain" description="B box-type" evidence="3">
    <location>
        <begin position="10"/>
        <end position="53"/>
    </location>
</feature>
<keyword evidence="1" id="KW-0479">Metal-binding</keyword>
<evidence type="ECO:0000313" key="5">
    <source>
        <dbReference type="Proteomes" id="UP000507470"/>
    </source>
</evidence>
<dbReference type="Pfam" id="PF22586">
    <property type="entry name" value="ANCHR-like_BBOX"/>
    <property type="match status" value="1"/>
</dbReference>
<dbReference type="Proteomes" id="UP000507470">
    <property type="component" value="Unassembled WGS sequence"/>
</dbReference>
<evidence type="ECO:0000256" key="2">
    <source>
        <dbReference type="SAM" id="Coils"/>
    </source>
</evidence>
<keyword evidence="1" id="KW-0862">Zinc</keyword>
<dbReference type="InterPro" id="IPR000315">
    <property type="entry name" value="Znf_B-box"/>
</dbReference>
<dbReference type="InterPro" id="IPR047153">
    <property type="entry name" value="TRIM45/56/19-like"/>
</dbReference>
<dbReference type="OrthoDB" id="6107862at2759"/>
<keyword evidence="2" id="KW-0175">Coiled coil</keyword>
<dbReference type="SMART" id="SM00336">
    <property type="entry name" value="BBOX"/>
    <property type="match status" value="2"/>
</dbReference>
<dbReference type="Gene3D" id="2.120.10.30">
    <property type="entry name" value="TolB, C-terminal domain"/>
    <property type="match status" value="1"/>
</dbReference>
<keyword evidence="1" id="KW-0863">Zinc-finger</keyword>
<protein>
    <recommendedName>
        <fullName evidence="3">B box-type domain-containing protein</fullName>
    </recommendedName>
</protein>
<dbReference type="GO" id="GO:0008270">
    <property type="term" value="F:zinc ion binding"/>
    <property type="evidence" value="ECO:0007669"/>
    <property type="project" value="UniProtKB-KW"/>
</dbReference>
<sequence>MASVNPFCHLCEEEDVSKVAIVWCADCDTFLCKDCERHHSRIKASKGHQTIALDEYKKLPSFIVDIKSRCENHDEKYDFYCKFHGDPCCVKCIKDKHKDCRDLAPLVEVLRDIKNSAKVLNLDKEFNILLENFETVVTFLNLRTSTLLENKTESLNEIRNLRASINKHLDEVEKKIIDDLSFEFNRIKLKSDHLTSEIEDKKKVIHNLQNDLSKMAMYATDLQMYVGMQYLEKSASKEVGYLNKLQRKDLKCLTNNIKSFGTAVAHSSPCTLQFNTSGEYQVHLSVPPLLTIDNINPKLKTTLKIPITFDQIYIYGCQVLPDGRNLILDITSKSLLLFSKDGEFTENLLKFEDEPNDICYIKGNLIAVTIHQTNKILLIDIVNKNITKTIKVADTCYGIESNGEALVVNLDSSPMKLLIMDFDGNALSVISVPGQYTCHTALFKNNILCTDSENNLVYCYTNKGSLLWTYKHEDICEPFGITVDKHGFIYVTCKGNDKIAVLSEDGKTSRTIISKDLGVVCPSAINIEKSSCTLLVTNQCNGNAFVFEI</sequence>
<dbReference type="GO" id="GO:0061630">
    <property type="term" value="F:ubiquitin protein ligase activity"/>
    <property type="evidence" value="ECO:0007669"/>
    <property type="project" value="TreeGrafter"/>
</dbReference>
<dbReference type="PANTHER" id="PTHR25462">
    <property type="entry name" value="BONUS, ISOFORM C-RELATED"/>
    <property type="match status" value="1"/>
</dbReference>
<dbReference type="EMBL" id="CACVKT020008252">
    <property type="protein sequence ID" value="CAC5413867.1"/>
    <property type="molecule type" value="Genomic_DNA"/>
</dbReference>
<dbReference type="InterPro" id="IPR011042">
    <property type="entry name" value="6-blade_b-propeller_TolB-like"/>
</dbReference>
<reference evidence="4 5" key="1">
    <citation type="submission" date="2020-06" db="EMBL/GenBank/DDBJ databases">
        <authorList>
            <person name="Li R."/>
            <person name="Bekaert M."/>
        </authorList>
    </citation>
    <scope>NUCLEOTIDE SEQUENCE [LARGE SCALE GENOMIC DNA]</scope>
    <source>
        <strain evidence="5">wild</strain>
    </source>
</reference>
<keyword evidence="5" id="KW-1185">Reference proteome</keyword>
<feature type="coiled-coil region" evidence="2">
    <location>
        <begin position="155"/>
        <end position="211"/>
    </location>
</feature>
<dbReference type="CDD" id="cd19757">
    <property type="entry name" value="Bbox1"/>
    <property type="match status" value="1"/>
</dbReference>
<accession>A0A6J8E0E7</accession>
<proteinExistence type="predicted"/>
<evidence type="ECO:0000313" key="4">
    <source>
        <dbReference type="EMBL" id="CAC5413867.1"/>
    </source>
</evidence>
<evidence type="ECO:0000256" key="1">
    <source>
        <dbReference type="PROSITE-ProRule" id="PRU00024"/>
    </source>
</evidence>
<dbReference type="PANTHER" id="PTHR25462:SF296">
    <property type="entry name" value="MEIOTIC P26, ISOFORM F"/>
    <property type="match status" value="1"/>
</dbReference>
<evidence type="ECO:0000259" key="3">
    <source>
        <dbReference type="PROSITE" id="PS50119"/>
    </source>
</evidence>
<organism evidence="4 5">
    <name type="scientific">Mytilus coruscus</name>
    <name type="common">Sea mussel</name>
    <dbReference type="NCBI Taxonomy" id="42192"/>
    <lineage>
        <taxon>Eukaryota</taxon>
        <taxon>Metazoa</taxon>
        <taxon>Spiralia</taxon>
        <taxon>Lophotrochozoa</taxon>
        <taxon>Mollusca</taxon>
        <taxon>Bivalvia</taxon>
        <taxon>Autobranchia</taxon>
        <taxon>Pteriomorphia</taxon>
        <taxon>Mytilida</taxon>
        <taxon>Mytiloidea</taxon>
        <taxon>Mytilidae</taxon>
        <taxon>Mytilinae</taxon>
        <taxon>Mytilus</taxon>
    </lineage>
</organism>
<dbReference type="Gene3D" id="3.30.160.60">
    <property type="entry name" value="Classic Zinc Finger"/>
    <property type="match status" value="1"/>
</dbReference>
<gene>
    <name evidence="4" type="ORF">MCOR_46723</name>
</gene>
<dbReference type="SUPFAM" id="SSF101898">
    <property type="entry name" value="NHL repeat"/>
    <property type="match status" value="1"/>
</dbReference>
<dbReference type="AlphaFoldDB" id="A0A6J8E0E7"/>